<keyword evidence="2" id="KW-1185">Reference proteome</keyword>
<dbReference type="Proteomes" id="UP000250266">
    <property type="component" value="Unassembled WGS sequence"/>
</dbReference>
<gene>
    <name evidence="1" type="ORF">K432DRAFT_390827</name>
</gene>
<proteinExistence type="predicted"/>
<evidence type="ECO:0000313" key="1">
    <source>
        <dbReference type="EMBL" id="OCK82987.1"/>
    </source>
</evidence>
<name>A0A8E2EFB9_9PEZI</name>
<evidence type="ECO:0000313" key="2">
    <source>
        <dbReference type="Proteomes" id="UP000250266"/>
    </source>
</evidence>
<organism evidence="1 2">
    <name type="scientific">Lepidopterella palustris CBS 459.81</name>
    <dbReference type="NCBI Taxonomy" id="1314670"/>
    <lineage>
        <taxon>Eukaryota</taxon>
        <taxon>Fungi</taxon>
        <taxon>Dikarya</taxon>
        <taxon>Ascomycota</taxon>
        <taxon>Pezizomycotina</taxon>
        <taxon>Dothideomycetes</taxon>
        <taxon>Pleosporomycetidae</taxon>
        <taxon>Mytilinidiales</taxon>
        <taxon>Argynnaceae</taxon>
        <taxon>Lepidopterella</taxon>
    </lineage>
</organism>
<dbReference type="EMBL" id="KV744873">
    <property type="protein sequence ID" value="OCK82987.1"/>
    <property type="molecule type" value="Genomic_DNA"/>
</dbReference>
<dbReference type="AlphaFoldDB" id="A0A8E2EFB9"/>
<protein>
    <submittedName>
        <fullName evidence="1">Uncharacterized protein</fullName>
    </submittedName>
</protein>
<sequence>MKKGLAKTNAVPVLLDPIRFPLHIGLASSQLGHVSYTNARMYTIWNVHLYWPDTSNHSVDISTTQPLANHLASFRATLARATTGPLVPAARWYNPLQQNAAKPAIQLRARIALHGFSNTISILLSLPDNSRGLCQSPAPVASEPPTAPFLRASTAISTQERRSVQEPGWAVNLFGRVEARFGATQRIDHRSETSCAKTLRGFMDVEAGMNTEMDPGDIANRYKLRISAYLEISGQRGRNAQEPW</sequence>
<reference evidence="1 2" key="1">
    <citation type="journal article" date="2016" name="Nat. Commun.">
        <title>Ectomycorrhizal ecology is imprinted in the genome of the dominant symbiotic fungus Cenococcum geophilum.</title>
        <authorList>
            <consortium name="DOE Joint Genome Institute"/>
            <person name="Peter M."/>
            <person name="Kohler A."/>
            <person name="Ohm R.A."/>
            <person name="Kuo A."/>
            <person name="Krutzmann J."/>
            <person name="Morin E."/>
            <person name="Arend M."/>
            <person name="Barry K.W."/>
            <person name="Binder M."/>
            <person name="Choi C."/>
            <person name="Clum A."/>
            <person name="Copeland A."/>
            <person name="Grisel N."/>
            <person name="Haridas S."/>
            <person name="Kipfer T."/>
            <person name="LaButti K."/>
            <person name="Lindquist E."/>
            <person name="Lipzen A."/>
            <person name="Maire R."/>
            <person name="Meier B."/>
            <person name="Mihaltcheva S."/>
            <person name="Molinier V."/>
            <person name="Murat C."/>
            <person name="Poggeler S."/>
            <person name="Quandt C.A."/>
            <person name="Sperisen C."/>
            <person name="Tritt A."/>
            <person name="Tisserant E."/>
            <person name="Crous P.W."/>
            <person name="Henrissat B."/>
            <person name="Nehls U."/>
            <person name="Egli S."/>
            <person name="Spatafora J.W."/>
            <person name="Grigoriev I.V."/>
            <person name="Martin F.M."/>
        </authorList>
    </citation>
    <scope>NUCLEOTIDE SEQUENCE [LARGE SCALE GENOMIC DNA]</scope>
    <source>
        <strain evidence="1 2">CBS 459.81</strain>
    </source>
</reference>
<accession>A0A8E2EFB9</accession>